<dbReference type="PANTHER" id="PTHR30465">
    <property type="entry name" value="INNER MEMBRANE ABC TRANSPORTER"/>
    <property type="match status" value="1"/>
</dbReference>
<evidence type="ECO:0000256" key="4">
    <source>
        <dbReference type="ARBA" id="ARBA00022692"/>
    </source>
</evidence>
<evidence type="ECO:0000256" key="7">
    <source>
        <dbReference type="SAM" id="Phobius"/>
    </source>
</evidence>
<feature type="transmembrane region" description="Helical" evidence="7">
    <location>
        <begin position="158"/>
        <end position="183"/>
    </location>
</feature>
<dbReference type="InterPro" id="IPR035906">
    <property type="entry name" value="MetI-like_sf"/>
</dbReference>
<feature type="transmembrane region" description="Helical" evidence="7">
    <location>
        <begin position="16"/>
        <end position="37"/>
    </location>
</feature>
<dbReference type="SUPFAM" id="SSF161098">
    <property type="entry name" value="MetI-like"/>
    <property type="match status" value="1"/>
</dbReference>
<keyword evidence="3" id="KW-1003">Cell membrane</keyword>
<dbReference type="Pfam" id="PF00528">
    <property type="entry name" value="BPD_transp_1"/>
    <property type="match status" value="1"/>
</dbReference>
<keyword evidence="2" id="KW-0813">Transport</keyword>
<dbReference type="OrthoDB" id="2958608at2"/>
<keyword evidence="5 7" id="KW-1133">Transmembrane helix</keyword>
<dbReference type="STRING" id="1048340.SAMN05444487_11075"/>
<evidence type="ECO:0000313" key="10">
    <source>
        <dbReference type="Proteomes" id="UP000198534"/>
    </source>
</evidence>
<proteinExistence type="predicted"/>
<reference evidence="9 10" key="1">
    <citation type="submission" date="2016-10" db="EMBL/GenBank/DDBJ databases">
        <authorList>
            <person name="de Groot N.N."/>
        </authorList>
    </citation>
    <scope>NUCLEOTIDE SEQUENCE [LARGE SCALE GENOMIC DNA]</scope>
    <source>
        <strain evidence="9 10">DSM 45610</strain>
    </source>
</reference>
<evidence type="ECO:0000256" key="1">
    <source>
        <dbReference type="ARBA" id="ARBA00004651"/>
    </source>
</evidence>
<evidence type="ECO:0000256" key="2">
    <source>
        <dbReference type="ARBA" id="ARBA00022448"/>
    </source>
</evidence>
<feature type="transmembrane region" description="Helical" evidence="7">
    <location>
        <begin position="57"/>
        <end position="74"/>
    </location>
</feature>
<organism evidence="9 10">
    <name type="scientific">Marininema mesophilum</name>
    <dbReference type="NCBI Taxonomy" id="1048340"/>
    <lineage>
        <taxon>Bacteria</taxon>
        <taxon>Bacillati</taxon>
        <taxon>Bacillota</taxon>
        <taxon>Bacilli</taxon>
        <taxon>Bacillales</taxon>
        <taxon>Thermoactinomycetaceae</taxon>
        <taxon>Marininema</taxon>
    </lineage>
</organism>
<dbReference type="AlphaFoldDB" id="A0A1H2Z0J4"/>
<protein>
    <submittedName>
        <fullName evidence="9">Binding-protein-dependent transport system inner membrane component</fullName>
    </submittedName>
</protein>
<evidence type="ECO:0000256" key="6">
    <source>
        <dbReference type="ARBA" id="ARBA00023136"/>
    </source>
</evidence>
<evidence type="ECO:0000256" key="5">
    <source>
        <dbReference type="ARBA" id="ARBA00022989"/>
    </source>
</evidence>
<dbReference type="PANTHER" id="PTHR30465:SF44">
    <property type="entry name" value="ABC-TYPE DIPEPTIDE_OLIGOPEPTIDE TRANSPORT SYSTEM, PERMEASE COMPONENT"/>
    <property type="match status" value="1"/>
</dbReference>
<dbReference type="Proteomes" id="UP000198534">
    <property type="component" value="Unassembled WGS sequence"/>
</dbReference>
<accession>A0A1H2Z0J4</accession>
<name>A0A1H2Z0J4_9BACL</name>
<dbReference type="Gene3D" id="1.10.3720.10">
    <property type="entry name" value="MetI-like"/>
    <property type="match status" value="1"/>
</dbReference>
<gene>
    <name evidence="9" type="ORF">SAMN05444487_11075</name>
</gene>
<feature type="domain" description="ABC transmembrane type-1" evidence="8">
    <location>
        <begin position="2"/>
        <end position="187"/>
    </location>
</feature>
<keyword evidence="4 7" id="KW-0812">Transmembrane</keyword>
<sequence>MGVIVARAPGWLKDTVGFMSVFSDFTIALLLQLLIVWLYTQTQILFAETASVNGEEALLLPAISIIWVPLMYVIRTVSLQVTQVLSEDYILLAKAKGLTKKEIYSNHVVRNVLPFLRADLGKIASIMLGNLMVIEYLFRSPGFTYFLANSGNRDYSILANTLFGFLLLYLVTYLILHLLNYVLKRRYAVD</sequence>
<dbReference type="GO" id="GO:0005886">
    <property type="term" value="C:plasma membrane"/>
    <property type="evidence" value="ECO:0007669"/>
    <property type="project" value="UniProtKB-SubCell"/>
</dbReference>
<dbReference type="RefSeq" id="WP_091740495.1">
    <property type="nucleotide sequence ID" value="NZ_FNNQ01000010.1"/>
</dbReference>
<dbReference type="GO" id="GO:0055085">
    <property type="term" value="P:transmembrane transport"/>
    <property type="evidence" value="ECO:0007669"/>
    <property type="project" value="InterPro"/>
</dbReference>
<evidence type="ECO:0000259" key="8">
    <source>
        <dbReference type="Pfam" id="PF00528"/>
    </source>
</evidence>
<keyword evidence="10" id="KW-1185">Reference proteome</keyword>
<keyword evidence="6 7" id="KW-0472">Membrane</keyword>
<evidence type="ECO:0000256" key="3">
    <source>
        <dbReference type="ARBA" id="ARBA00022475"/>
    </source>
</evidence>
<dbReference type="EMBL" id="FNNQ01000010">
    <property type="protein sequence ID" value="SDX10866.1"/>
    <property type="molecule type" value="Genomic_DNA"/>
</dbReference>
<dbReference type="InterPro" id="IPR000515">
    <property type="entry name" value="MetI-like"/>
</dbReference>
<evidence type="ECO:0000313" key="9">
    <source>
        <dbReference type="EMBL" id="SDX10866.1"/>
    </source>
</evidence>
<comment type="subcellular location">
    <subcellularLocation>
        <location evidence="1">Cell membrane</location>
        <topology evidence="1">Multi-pass membrane protein</topology>
    </subcellularLocation>
</comment>